<dbReference type="AlphaFoldDB" id="A0A1H4Y8G8"/>
<gene>
    <name evidence="1" type="ORF">SAMN05444164_3832</name>
</gene>
<proteinExistence type="predicted"/>
<reference evidence="1 2" key="1">
    <citation type="submission" date="2016-10" db="EMBL/GenBank/DDBJ databases">
        <authorList>
            <person name="de Groot N.N."/>
        </authorList>
    </citation>
    <scope>NUCLEOTIDE SEQUENCE [LARGE SCALE GENOMIC DNA]</scope>
    <source>
        <strain evidence="1 2">MT12</strain>
    </source>
</reference>
<evidence type="ECO:0000313" key="1">
    <source>
        <dbReference type="EMBL" id="SED14137.1"/>
    </source>
</evidence>
<sequence>MRSREQSRREPAGSGLENLYLEAHIWQMTARGHFKAYLKCPRCGLSGVANLAELDEPCQTTMVEQLPRGFKVVNQPTNLASIDLFCERCDVSAITADNRPNIL</sequence>
<evidence type="ECO:0000313" key="2">
    <source>
        <dbReference type="Proteomes" id="UP000198992"/>
    </source>
</evidence>
<organism evidence="1 2">
    <name type="scientific">Bradyrhizobium erythrophlei</name>
    <dbReference type="NCBI Taxonomy" id="1437360"/>
    <lineage>
        <taxon>Bacteria</taxon>
        <taxon>Pseudomonadati</taxon>
        <taxon>Pseudomonadota</taxon>
        <taxon>Alphaproteobacteria</taxon>
        <taxon>Hyphomicrobiales</taxon>
        <taxon>Nitrobacteraceae</taxon>
        <taxon>Bradyrhizobium</taxon>
    </lineage>
</organism>
<dbReference type="Proteomes" id="UP000198992">
    <property type="component" value="Unassembled WGS sequence"/>
</dbReference>
<protein>
    <submittedName>
        <fullName evidence="1">Uncharacterized protein</fullName>
    </submittedName>
</protein>
<name>A0A1H4Y8G8_9BRAD</name>
<accession>A0A1H4Y8G8</accession>
<dbReference type="EMBL" id="FNTH01000001">
    <property type="protein sequence ID" value="SED14137.1"/>
    <property type="molecule type" value="Genomic_DNA"/>
</dbReference>